<reference evidence="1" key="1">
    <citation type="submission" date="2022-08" db="EMBL/GenBank/DDBJ databases">
        <title>Genome Sequence of Fusarium decemcellulare.</title>
        <authorList>
            <person name="Buettner E."/>
        </authorList>
    </citation>
    <scope>NUCLEOTIDE SEQUENCE</scope>
    <source>
        <strain evidence="1">Babe19</strain>
    </source>
</reference>
<sequence length="1806" mass="198439">MGAVGLGVQDVSKYIQDGVVIACDNGPSSVTLSGDVAVLDKVLVAIKADNPETLTRRLKVEIAYHSHHMKSLAAQYQELIEPELAIKGLKRPVIIGTPFFSSVTGKVVTFGEDLGPDYWVSNLTSRVRFTTAVSRALEKFPNSLFVEIGPHSTLSGPLRQISAAVGAKYRYIPTLIRGGDSSHNLLSTLGKLYQNGVSLDWSNIVRKGKVLSNIPRYAWDHSSGSFWYEARLSKESRFREFGHHRLLGLRIPQSSGIEPAWRNNLSLVDEPWLADHKVGSDVVFPFAGYVAMAGEAIRQHTRVEGGYRVRHAVASSAMVLSEQLVEVVTTLRPLKPSDTTASAWFEFRIVSYNGSSWTQHFEGQIKACTDVLEPSSRPETNSLVRQVASTNWYESMSYAGLVYGPEFQSLKDIVSSATESLATSQIGNKSQHADSAFLFHPASLDNCLQLLLVALTKGLGRNFNQLRVPTAIEDLSVRRSAPVMSAVASGRGLEDLSVEVVADGRVALRLDGLQLTPVDDGSDQQQDRHAAARLEWLPDFDLIDHKTLFSPPRSIPEETRMQEEMTLLCILETADRVRDLKACNWHFEKFRSWLDREISRAEQGTYPILGEDSKAFVQLPSATRRSMIEEYYEKLIHISSKGFVAVGLKRVYDSCEAIFTGEVDTLDTLMQDNVLTEIYNAVSFGKGDFFKLLAHARPDLRILEVGAGTGGTTEMILRNLVRPDGLPPYSLYTFSDISAGFFPQAQERFAYAPNMDYRVFDISQNPFDQGFKANTYDVVLAPNVVHATESLNETLSNLQPLLRSGGLLVLTELCAVARTPNYIFGNFSGWWLGEADGRPWEPYVTVDRWEDELKAAGFSGIDTAVIDAEEPNHYCAAIVSTKVENSETREADVGAKSLAVVSDGPWSSLAKTLAAELDKSGIPTSIYTLSEATALPPDQDMISLLDLESYFFENISKERFRDFQEIVKNHESGRILWLTKPAQVNCEDPRSAPAIGLARSVRSDSQIPFYTLEIKPSEPRFAELVYQVLSKIQRTEDTELLAPDKEYIVDEGLVKIGRYQPFIVDKELREASSVAPANDSDLVKTLYTPKAGSVEQLAWASEPLPQLGDDEVLIDIRTILEVAGVVLATSSRVDSLTVGDRVMAITPSASFKTKVSCPSALVQRIPHGLSLEDAAAMPICFTTAIECLINVGQLEKGQIVLIHSAVDNINHAVIQICNSIGAQIYATVDDQQQIGHLSTSFGIPASHIFDAKDDSFVTHLKRETGGRGVDIVLNLTSSELLPTLWACIAEFGKMIDLSSGEVKNGGHIATSRCSKNASYSCVNMARLVQARPQRVGAALEKCIELYEAGTVVPNDSSIFEAAEVQNAFQQAQANNRTDSIVIKMPTDSSNLAVTPQHTDLHLNADASYLLTGGMGGLGIGISTWLVEHGARSLVFLSRSLGQKPKDKAFIRELESCGCSVTTVAGRAESMQDVQRAISLAPHPIRGVIHLAMVLRDDNVTTMAHQDWEAATIPKIQGAWNLHESLKDHQLDFFVMTSSIVTVVEQPGQGNYVAANTFLEAFTQYRRSLSLPASVLNVAPIEDVGFVAENAFAKKNIKGQGLYFLREVEVLHFLELAIRLSPAESTTTSHSTLTAVEEADVDHFGKLSHKHPWTSTGQLIMGLRSEGDLNDPNTRTNWRRDRRMGFYHNENRSSSSEQQGSSNKLSAFLASAADNPNVLDEEASAIFLAQEIGSKVFSLMLKNAEDLDTSLTLQQVGLDSLMAIELRRWWQMAFNFEVSVLELMATGTIEALGVVAAKGLKQKLGGA</sequence>
<name>A0ACC1SK58_9HYPO</name>
<evidence type="ECO:0000313" key="2">
    <source>
        <dbReference type="Proteomes" id="UP001148629"/>
    </source>
</evidence>
<evidence type="ECO:0000313" key="1">
    <source>
        <dbReference type="EMBL" id="KAJ3541377.1"/>
    </source>
</evidence>
<proteinExistence type="predicted"/>
<organism evidence="1 2">
    <name type="scientific">Fusarium decemcellulare</name>
    <dbReference type="NCBI Taxonomy" id="57161"/>
    <lineage>
        <taxon>Eukaryota</taxon>
        <taxon>Fungi</taxon>
        <taxon>Dikarya</taxon>
        <taxon>Ascomycota</taxon>
        <taxon>Pezizomycotina</taxon>
        <taxon>Sordariomycetes</taxon>
        <taxon>Hypocreomycetidae</taxon>
        <taxon>Hypocreales</taxon>
        <taxon>Nectriaceae</taxon>
        <taxon>Fusarium</taxon>
        <taxon>Fusarium decemcellulare species complex</taxon>
    </lineage>
</organism>
<protein>
    <submittedName>
        <fullName evidence="1">Uncharacterized protein</fullName>
    </submittedName>
</protein>
<accession>A0ACC1SK58</accession>
<comment type="caution">
    <text evidence="1">The sequence shown here is derived from an EMBL/GenBank/DDBJ whole genome shotgun (WGS) entry which is preliminary data.</text>
</comment>
<keyword evidence="2" id="KW-1185">Reference proteome</keyword>
<gene>
    <name evidence="1" type="ORF">NM208_g4643</name>
</gene>
<dbReference type="Proteomes" id="UP001148629">
    <property type="component" value="Unassembled WGS sequence"/>
</dbReference>
<dbReference type="EMBL" id="JANRMS010000355">
    <property type="protein sequence ID" value="KAJ3541377.1"/>
    <property type="molecule type" value="Genomic_DNA"/>
</dbReference>